<keyword evidence="1" id="KW-0479">Metal-binding</keyword>
<keyword evidence="2" id="KW-0677">Repeat</keyword>
<evidence type="ECO:0000256" key="2">
    <source>
        <dbReference type="ARBA" id="ARBA00022737"/>
    </source>
</evidence>
<comment type="caution">
    <text evidence="8">The sequence shown here is derived from an EMBL/GenBank/DDBJ whole genome shotgun (WGS) entry which is preliminary data.</text>
</comment>
<gene>
    <name evidence="8" type="ORF">PEVE_00037378</name>
</gene>
<feature type="domain" description="RING-type" evidence="7">
    <location>
        <begin position="25"/>
        <end position="67"/>
    </location>
</feature>
<feature type="repeat" description="NHL" evidence="6">
    <location>
        <begin position="429"/>
        <end position="469"/>
    </location>
</feature>
<dbReference type="PROSITE" id="PS51125">
    <property type="entry name" value="NHL"/>
    <property type="match status" value="5"/>
</dbReference>
<dbReference type="PROSITE" id="PS50089">
    <property type="entry name" value="ZF_RING_2"/>
    <property type="match status" value="1"/>
</dbReference>
<feature type="repeat" description="NHL" evidence="6">
    <location>
        <begin position="288"/>
        <end position="331"/>
    </location>
</feature>
<evidence type="ECO:0000313" key="8">
    <source>
        <dbReference type="EMBL" id="CAH3030093.1"/>
    </source>
</evidence>
<evidence type="ECO:0000256" key="3">
    <source>
        <dbReference type="ARBA" id="ARBA00022771"/>
    </source>
</evidence>
<dbReference type="Proteomes" id="UP001159427">
    <property type="component" value="Unassembled WGS sequence"/>
</dbReference>
<sequence length="557" mass="63076">MATASRSSSNVDASLTRVFTEELSCPICLEELTEPKCLPVCAHNVCKACLDNMARKNSEIIRCPTCRQISHIPPGGISSLPTNNVLIKFIEVTPGRRERLKIQKSLDHSKPVVEEMRKRLTILDSALESLDDNWKKALEEVRFTSNTLIEIIRSQESKYLQELEEFYSKKQKSLQNQRQTLSTLTANASSCIQAADEVLEKSDPQELKDMEEVLTQQLKEIKLMNFEDINEMRSKCDEKLEFYPNHDFQLNLEKYRIGQLKTEITQRNPSNLEFSTDTADINSIGRVIKKIGHKGTRKGNFKNPGGITSNEKGEIAVTDYFNNRVEVFNENGKFLFKFGKKGHDEGQLLGPTGIAYTRNNKLIVLDSRNYRVQIFDNTGRFLMSFGKKGSNEGELGQAEGISVDDNDNIIVTDTENNRVQIFLLDGTFVRQFGAHGPEGFDRPLGAVHHKGEFYISDKGNNCVKVFDNNGIYVRQFGRVGNATSEFRCPRGITVDKTNDRILVCDSENHCVHVYKLDGTYVTKFETKKTPVGIDLLKGRQVIVSSYYGHCFQILSYS</sequence>
<dbReference type="InterPro" id="IPR013083">
    <property type="entry name" value="Znf_RING/FYVE/PHD"/>
</dbReference>
<feature type="repeat" description="NHL" evidence="6">
    <location>
        <begin position="335"/>
        <end position="378"/>
    </location>
</feature>
<dbReference type="InterPro" id="IPR001258">
    <property type="entry name" value="NHL_repeat"/>
</dbReference>
<keyword evidence="4" id="KW-0862">Zinc</keyword>
<evidence type="ECO:0000259" key="7">
    <source>
        <dbReference type="PROSITE" id="PS50089"/>
    </source>
</evidence>
<name>A0ABN8MMY5_9CNID</name>
<feature type="repeat" description="NHL" evidence="6">
    <location>
        <begin position="382"/>
        <end position="425"/>
    </location>
</feature>
<accession>A0ABN8MMY5</accession>
<evidence type="ECO:0000256" key="1">
    <source>
        <dbReference type="ARBA" id="ARBA00022723"/>
    </source>
</evidence>
<protein>
    <recommendedName>
        <fullName evidence="7">RING-type domain-containing protein</fullName>
    </recommendedName>
</protein>
<dbReference type="PANTHER" id="PTHR24104:SF25">
    <property type="entry name" value="PROTEIN LIN-41"/>
    <property type="match status" value="1"/>
</dbReference>
<evidence type="ECO:0000256" key="5">
    <source>
        <dbReference type="PROSITE-ProRule" id="PRU00175"/>
    </source>
</evidence>
<keyword evidence="3 5" id="KW-0863">Zinc-finger</keyword>
<dbReference type="Gene3D" id="3.30.40.10">
    <property type="entry name" value="Zinc/RING finger domain, C3HC4 (zinc finger)"/>
    <property type="match status" value="1"/>
</dbReference>
<dbReference type="Pfam" id="PF13445">
    <property type="entry name" value="zf-RING_UBOX"/>
    <property type="match status" value="1"/>
</dbReference>
<dbReference type="PROSITE" id="PS00518">
    <property type="entry name" value="ZF_RING_1"/>
    <property type="match status" value="1"/>
</dbReference>
<dbReference type="InterPro" id="IPR011042">
    <property type="entry name" value="6-blade_b-propeller_TolB-like"/>
</dbReference>
<organism evidence="8 9">
    <name type="scientific">Porites evermanni</name>
    <dbReference type="NCBI Taxonomy" id="104178"/>
    <lineage>
        <taxon>Eukaryota</taxon>
        <taxon>Metazoa</taxon>
        <taxon>Cnidaria</taxon>
        <taxon>Anthozoa</taxon>
        <taxon>Hexacorallia</taxon>
        <taxon>Scleractinia</taxon>
        <taxon>Fungiina</taxon>
        <taxon>Poritidae</taxon>
        <taxon>Porites</taxon>
    </lineage>
</organism>
<dbReference type="InterPro" id="IPR017907">
    <property type="entry name" value="Znf_RING_CS"/>
</dbReference>
<dbReference type="Gene3D" id="2.120.10.30">
    <property type="entry name" value="TolB, C-terminal domain"/>
    <property type="match status" value="2"/>
</dbReference>
<dbReference type="SUPFAM" id="SSF101898">
    <property type="entry name" value="NHL repeat"/>
    <property type="match status" value="1"/>
</dbReference>
<dbReference type="InterPro" id="IPR027370">
    <property type="entry name" value="Znf-RING_euk"/>
</dbReference>
<keyword evidence="9" id="KW-1185">Reference proteome</keyword>
<reference evidence="8 9" key="1">
    <citation type="submission" date="2022-05" db="EMBL/GenBank/DDBJ databases">
        <authorList>
            <consortium name="Genoscope - CEA"/>
            <person name="William W."/>
        </authorList>
    </citation>
    <scope>NUCLEOTIDE SEQUENCE [LARGE SCALE GENOMIC DNA]</scope>
</reference>
<dbReference type="Pfam" id="PF01436">
    <property type="entry name" value="NHL"/>
    <property type="match status" value="3"/>
</dbReference>
<dbReference type="SUPFAM" id="SSF57850">
    <property type="entry name" value="RING/U-box"/>
    <property type="match status" value="1"/>
</dbReference>
<evidence type="ECO:0000256" key="6">
    <source>
        <dbReference type="PROSITE-ProRule" id="PRU00504"/>
    </source>
</evidence>
<evidence type="ECO:0000313" key="9">
    <source>
        <dbReference type="Proteomes" id="UP001159427"/>
    </source>
</evidence>
<dbReference type="InterPro" id="IPR050952">
    <property type="entry name" value="TRIM-NHL_E3_ligases"/>
</dbReference>
<evidence type="ECO:0000256" key="4">
    <source>
        <dbReference type="ARBA" id="ARBA00022833"/>
    </source>
</evidence>
<dbReference type="EMBL" id="CALNXI010000611">
    <property type="protein sequence ID" value="CAH3030093.1"/>
    <property type="molecule type" value="Genomic_DNA"/>
</dbReference>
<proteinExistence type="predicted"/>
<dbReference type="SMART" id="SM00184">
    <property type="entry name" value="RING"/>
    <property type="match status" value="1"/>
</dbReference>
<dbReference type="PANTHER" id="PTHR24104">
    <property type="entry name" value="E3 UBIQUITIN-PROTEIN LIGASE NHLRC1-RELATED"/>
    <property type="match status" value="1"/>
</dbReference>
<feature type="repeat" description="NHL" evidence="6">
    <location>
        <begin position="473"/>
        <end position="517"/>
    </location>
</feature>
<dbReference type="InterPro" id="IPR001841">
    <property type="entry name" value="Znf_RING"/>
</dbReference>